<dbReference type="SUPFAM" id="SSF53756">
    <property type="entry name" value="UDP-Glycosyltransferase/glycogen phosphorylase"/>
    <property type="match status" value="1"/>
</dbReference>
<evidence type="ECO:0000313" key="12">
    <source>
        <dbReference type="EMBL" id="MDH7452961.1"/>
    </source>
</evidence>
<organism evidence="12 13">
    <name type="scientific">Luteimonas composti</name>
    <dbReference type="NCBI Taxonomy" id="398257"/>
    <lineage>
        <taxon>Bacteria</taxon>
        <taxon>Pseudomonadati</taxon>
        <taxon>Pseudomonadota</taxon>
        <taxon>Gammaproteobacteria</taxon>
        <taxon>Lysobacterales</taxon>
        <taxon>Lysobacteraceae</taxon>
        <taxon>Luteimonas</taxon>
    </lineage>
</organism>
<evidence type="ECO:0000259" key="11">
    <source>
        <dbReference type="Pfam" id="PF04413"/>
    </source>
</evidence>
<feature type="domain" description="Glycosyl transferase family 1" evidence="10">
    <location>
        <begin position="247"/>
        <end position="407"/>
    </location>
</feature>
<dbReference type="EMBL" id="JARYGX010000017">
    <property type="protein sequence ID" value="MDH7452961.1"/>
    <property type="molecule type" value="Genomic_DNA"/>
</dbReference>
<evidence type="ECO:0000313" key="13">
    <source>
        <dbReference type="Proteomes" id="UP001160550"/>
    </source>
</evidence>
<evidence type="ECO:0000256" key="2">
    <source>
        <dbReference type="ARBA" id="ARBA00004713"/>
    </source>
</evidence>
<dbReference type="InterPro" id="IPR039901">
    <property type="entry name" value="Kdotransferase"/>
</dbReference>
<accession>A0ABT6MQQ3</accession>
<keyword evidence="5" id="KW-0997">Cell inner membrane</keyword>
<proteinExistence type="inferred from homology"/>
<feature type="transmembrane region" description="Helical" evidence="9">
    <location>
        <begin position="12"/>
        <end position="31"/>
    </location>
</feature>
<dbReference type="GO" id="GO:0043842">
    <property type="term" value="F:Kdo transferase activity"/>
    <property type="evidence" value="ECO:0007669"/>
    <property type="project" value="UniProtKB-EC"/>
</dbReference>
<dbReference type="EC" id="2.4.99.12" evidence="3 9"/>
<keyword evidence="9" id="KW-0812">Transmembrane</keyword>
<dbReference type="InterPro" id="IPR038107">
    <property type="entry name" value="Glycos_transf_N_sf"/>
</dbReference>
<keyword evidence="9" id="KW-1003">Cell membrane</keyword>
<keyword evidence="12" id="KW-0328">Glycosyltransferase</keyword>
<keyword evidence="9" id="KW-0472">Membrane</keyword>
<dbReference type="Pfam" id="PF04413">
    <property type="entry name" value="Glycos_transf_N"/>
    <property type="match status" value="1"/>
</dbReference>
<dbReference type="Proteomes" id="UP001160550">
    <property type="component" value="Unassembled WGS sequence"/>
</dbReference>
<evidence type="ECO:0000256" key="1">
    <source>
        <dbReference type="ARBA" id="ARBA00004196"/>
    </source>
</evidence>
<protein>
    <recommendedName>
        <fullName evidence="4 9">3-deoxy-D-manno-octulosonic acid transferase</fullName>
        <shortName evidence="9">Kdo transferase</shortName>
        <ecNumber evidence="3 9">2.4.99.12</ecNumber>
    </recommendedName>
    <alternativeName>
        <fullName evidence="7 9">Lipid IV(A) 3-deoxy-D-manno-octulosonic acid transferase</fullName>
    </alternativeName>
</protein>
<dbReference type="InterPro" id="IPR007507">
    <property type="entry name" value="Glycos_transf_N"/>
</dbReference>
<dbReference type="Pfam" id="PF00534">
    <property type="entry name" value="Glycos_transf_1"/>
    <property type="match status" value="1"/>
</dbReference>
<feature type="domain" description="3-deoxy-D-manno-octulosonic-acid transferase N-terminal" evidence="11">
    <location>
        <begin position="42"/>
        <end position="220"/>
    </location>
</feature>
<evidence type="ECO:0000256" key="8">
    <source>
        <dbReference type="ARBA" id="ARBA00049183"/>
    </source>
</evidence>
<evidence type="ECO:0000256" key="4">
    <source>
        <dbReference type="ARBA" id="ARBA00019077"/>
    </source>
</evidence>
<evidence type="ECO:0000256" key="5">
    <source>
        <dbReference type="ARBA" id="ARBA00022519"/>
    </source>
</evidence>
<dbReference type="NCBIfam" id="NF004388">
    <property type="entry name" value="PRK05749.1-4"/>
    <property type="match status" value="1"/>
</dbReference>
<reference evidence="12" key="1">
    <citation type="journal article" date="2007" name="Int. J. Syst. Evol. Microbiol.">
        <title>Luteimonas composti sp. nov., a moderately thermophilic bacterium isolated from food waste.</title>
        <authorList>
            <person name="Young C.C."/>
            <person name="Kampfer P."/>
            <person name="Chen W.M."/>
            <person name="Yen W.S."/>
            <person name="Arun A.B."/>
            <person name="Lai W.A."/>
            <person name="Shen F.T."/>
            <person name="Rekha P.D."/>
            <person name="Lin K.Y."/>
            <person name="Chou J.H."/>
        </authorList>
    </citation>
    <scope>NUCLEOTIDE SEQUENCE</scope>
    <source>
        <strain evidence="12">CC-YY355</strain>
    </source>
</reference>
<gene>
    <name evidence="12" type="primary">waaA</name>
    <name evidence="12" type="ORF">QF205_07710</name>
</gene>
<keyword evidence="13" id="KW-1185">Reference proteome</keyword>
<dbReference type="PANTHER" id="PTHR42755">
    <property type="entry name" value="3-DEOXY-MANNO-OCTULOSONATE CYTIDYLYLTRANSFERASE"/>
    <property type="match status" value="1"/>
</dbReference>
<evidence type="ECO:0000256" key="7">
    <source>
        <dbReference type="ARBA" id="ARBA00031445"/>
    </source>
</evidence>
<keyword evidence="9" id="KW-1133">Transmembrane helix</keyword>
<comment type="catalytic activity">
    <reaction evidence="8 9">
        <text>lipid IVA (E. coli) + CMP-3-deoxy-beta-D-manno-octulosonate = alpha-Kdo-(2-&gt;6)-lipid IVA (E. coli) + CMP + H(+)</text>
        <dbReference type="Rhea" id="RHEA:28066"/>
        <dbReference type="ChEBI" id="CHEBI:15378"/>
        <dbReference type="ChEBI" id="CHEBI:58603"/>
        <dbReference type="ChEBI" id="CHEBI:60364"/>
        <dbReference type="ChEBI" id="CHEBI:60377"/>
        <dbReference type="ChEBI" id="CHEBI:85987"/>
        <dbReference type="EC" id="2.4.99.12"/>
    </reaction>
</comment>
<evidence type="ECO:0000256" key="3">
    <source>
        <dbReference type="ARBA" id="ARBA00012621"/>
    </source>
</evidence>
<dbReference type="Gene3D" id="3.40.50.2000">
    <property type="entry name" value="Glycogen Phosphorylase B"/>
    <property type="match status" value="1"/>
</dbReference>
<comment type="function">
    <text evidence="9">Involved in lipopolysaccharide (LPS) biosynthesis. Catalyzes the transfer of 3-deoxy-D-manno-octulosonate (Kdo) residue(s) from CMP-Kdo to lipid IV(A), the tetraacyldisaccharide-1,4'-bisphosphate precursor of lipid A.</text>
</comment>
<comment type="subcellular location">
    <subcellularLocation>
        <location evidence="1">Cell envelope</location>
    </subcellularLocation>
    <subcellularLocation>
        <location evidence="9">Cell membrane</location>
    </subcellularLocation>
</comment>
<name>A0ABT6MQQ3_9GAMM</name>
<dbReference type="Gene3D" id="3.40.50.11720">
    <property type="entry name" value="3-Deoxy-D-manno-octulosonic-acid transferase, N-terminal domain"/>
    <property type="match status" value="1"/>
</dbReference>
<sequence>MPAVDNTERLLRGLYSAALYLLVPVTVYHLIWRGFRQEAYFERWSERYARYAVPAARTPVWVHAVSVGEVNAVAPLVNALLEALPGQRLLVTTITPTGSARVRALWGERVDHVYLPYDLGGAVRRFLKHFRPQVALVVETELWPNLLLCCRDAGVPAYLVNGRLSERSLRGYRVLRPLLARVLATLRRVVAQSAEDASRFGRLGAPEASLVVAGNLKYDIDIDVASLARAASEFRERIGGRPVWIAASTHPEEEAAVLAIHRRLRERWPDLLMLWAPRHPERFRGAAQQAVDAGWRVATRRLTHWPDADDAVFVLDTLGELQLFYACADAAFVGGSLQDIGGHNLLEPAAVGTPVVSGPRLHNFADIARQMEAGGALRIGQDADAVGAILAQLLADADARTSMREAGLEMVRKGRGALRRTLEVIGPDLPAAQA</sequence>
<reference evidence="12" key="2">
    <citation type="submission" date="2023-04" db="EMBL/GenBank/DDBJ databases">
        <authorList>
            <person name="Sun J.-Q."/>
        </authorList>
    </citation>
    <scope>NUCLEOTIDE SEQUENCE</scope>
    <source>
        <strain evidence="12">CC-YY355</strain>
    </source>
</reference>
<comment type="similarity">
    <text evidence="9">Belongs to the glycosyltransferase group 1 family.</text>
</comment>
<evidence type="ECO:0000259" key="10">
    <source>
        <dbReference type="Pfam" id="PF00534"/>
    </source>
</evidence>
<dbReference type="PANTHER" id="PTHR42755:SF1">
    <property type="entry name" value="3-DEOXY-D-MANNO-OCTULOSONIC ACID TRANSFERASE, MITOCHONDRIAL-RELATED"/>
    <property type="match status" value="1"/>
</dbReference>
<dbReference type="RefSeq" id="WP_280942172.1">
    <property type="nucleotide sequence ID" value="NZ_JARYGX010000017.1"/>
</dbReference>
<evidence type="ECO:0000256" key="9">
    <source>
        <dbReference type="RuleBase" id="RU365103"/>
    </source>
</evidence>
<dbReference type="InterPro" id="IPR001296">
    <property type="entry name" value="Glyco_trans_1"/>
</dbReference>
<comment type="pathway">
    <text evidence="2 9">Bacterial outer membrane biogenesis; LPS core biosynthesis.</text>
</comment>
<evidence type="ECO:0000256" key="6">
    <source>
        <dbReference type="ARBA" id="ARBA00022679"/>
    </source>
</evidence>
<comment type="caution">
    <text evidence="12">The sequence shown here is derived from an EMBL/GenBank/DDBJ whole genome shotgun (WGS) entry which is preliminary data.</text>
</comment>
<keyword evidence="6 9" id="KW-0808">Transferase</keyword>
<keyword evidence="9" id="KW-0448">Lipopolysaccharide biosynthesis</keyword>